<dbReference type="InterPro" id="IPR036390">
    <property type="entry name" value="WH_DNA-bd_sf"/>
</dbReference>
<evidence type="ECO:0000313" key="6">
    <source>
        <dbReference type="EMBL" id="RFZ80102.1"/>
    </source>
</evidence>
<dbReference type="PROSITE" id="PS50949">
    <property type="entry name" value="HTH_GNTR"/>
    <property type="match status" value="1"/>
</dbReference>
<dbReference type="OrthoDB" id="9816541at2"/>
<dbReference type="InterPro" id="IPR028978">
    <property type="entry name" value="Chorismate_lyase_/UTRA_dom_sf"/>
</dbReference>
<dbReference type="EMBL" id="QOHO01000014">
    <property type="protein sequence ID" value="RFZ80102.1"/>
    <property type="molecule type" value="Genomic_DNA"/>
</dbReference>
<evidence type="ECO:0000313" key="5">
    <source>
        <dbReference type="EMBL" id="GLB31235.1"/>
    </source>
</evidence>
<keyword evidence="3" id="KW-0804">Transcription</keyword>
<reference evidence="6 7" key="1">
    <citation type="submission" date="2018-07" db="EMBL/GenBank/DDBJ databases">
        <title>New species, Clostridium PI-S10-A1B.</title>
        <authorList>
            <person name="Krishna G."/>
            <person name="Summeta K."/>
            <person name="Shikha S."/>
            <person name="Prabhu P.B."/>
            <person name="Suresh K."/>
        </authorList>
    </citation>
    <scope>NUCLEOTIDE SEQUENCE [LARGE SCALE GENOMIC DNA]</scope>
    <source>
        <strain evidence="6 7">PI-S10-A1B</strain>
    </source>
</reference>
<dbReference type="Gene3D" id="1.10.10.10">
    <property type="entry name" value="Winged helix-like DNA-binding domain superfamily/Winged helix DNA-binding domain"/>
    <property type="match status" value="1"/>
</dbReference>
<dbReference type="Pfam" id="PF07702">
    <property type="entry name" value="UTRA"/>
    <property type="match status" value="1"/>
</dbReference>
<dbReference type="PANTHER" id="PTHR44846">
    <property type="entry name" value="MANNOSYL-D-GLYCERATE TRANSPORT/METABOLISM SYSTEM REPRESSOR MNGR-RELATED"/>
    <property type="match status" value="1"/>
</dbReference>
<evidence type="ECO:0000256" key="3">
    <source>
        <dbReference type="ARBA" id="ARBA00023163"/>
    </source>
</evidence>
<evidence type="ECO:0000256" key="2">
    <source>
        <dbReference type="ARBA" id="ARBA00023125"/>
    </source>
</evidence>
<comment type="caution">
    <text evidence="6">The sequence shown here is derived from an EMBL/GenBank/DDBJ whole genome shotgun (WGS) entry which is preliminary data.</text>
</comment>
<dbReference type="Proteomes" id="UP000260680">
    <property type="component" value="Unassembled WGS sequence"/>
</dbReference>
<accession>A0A3E2NGF9</accession>
<name>A0A3E2NGF9_9FIRM</name>
<dbReference type="PRINTS" id="PR00035">
    <property type="entry name" value="HTHGNTR"/>
</dbReference>
<keyword evidence="1" id="KW-0805">Transcription regulation</keyword>
<dbReference type="SMART" id="SM00345">
    <property type="entry name" value="HTH_GNTR"/>
    <property type="match status" value="1"/>
</dbReference>
<proteinExistence type="predicted"/>
<keyword evidence="8" id="KW-1185">Reference proteome</keyword>
<dbReference type="PANTHER" id="PTHR44846:SF1">
    <property type="entry name" value="MANNOSYL-D-GLYCERATE TRANSPORT_METABOLISM SYSTEM REPRESSOR MNGR-RELATED"/>
    <property type="match status" value="1"/>
</dbReference>
<dbReference type="SUPFAM" id="SSF64288">
    <property type="entry name" value="Chorismate lyase-like"/>
    <property type="match status" value="1"/>
</dbReference>
<feature type="domain" description="HTH gntR-type" evidence="4">
    <location>
        <begin position="4"/>
        <end position="72"/>
    </location>
</feature>
<dbReference type="AlphaFoldDB" id="A0A3E2NGF9"/>
<dbReference type="EMBL" id="BRPJ01000061">
    <property type="protein sequence ID" value="GLB31235.1"/>
    <property type="molecule type" value="Genomic_DNA"/>
</dbReference>
<evidence type="ECO:0000256" key="1">
    <source>
        <dbReference type="ARBA" id="ARBA00023015"/>
    </source>
</evidence>
<evidence type="ECO:0000313" key="7">
    <source>
        <dbReference type="Proteomes" id="UP000260680"/>
    </source>
</evidence>
<evidence type="ECO:0000259" key="4">
    <source>
        <dbReference type="PROSITE" id="PS50949"/>
    </source>
</evidence>
<dbReference type="GO" id="GO:0003700">
    <property type="term" value="F:DNA-binding transcription factor activity"/>
    <property type="evidence" value="ECO:0007669"/>
    <property type="project" value="InterPro"/>
</dbReference>
<gene>
    <name evidence="6" type="ORF">DS742_04770</name>
    <name evidence="5" type="ORF">LAD12857_31580</name>
</gene>
<dbReference type="CDD" id="cd07377">
    <property type="entry name" value="WHTH_GntR"/>
    <property type="match status" value="1"/>
</dbReference>
<organism evidence="6 7">
    <name type="scientific">Lacrimispora amygdalina</name>
    <dbReference type="NCBI Taxonomy" id="253257"/>
    <lineage>
        <taxon>Bacteria</taxon>
        <taxon>Bacillati</taxon>
        <taxon>Bacillota</taxon>
        <taxon>Clostridia</taxon>
        <taxon>Lachnospirales</taxon>
        <taxon>Lachnospiraceae</taxon>
        <taxon>Lacrimispora</taxon>
    </lineage>
</organism>
<dbReference type="GO" id="GO:0045892">
    <property type="term" value="P:negative regulation of DNA-templated transcription"/>
    <property type="evidence" value="ECO:0007669"/>
    <property type="project" value="TreeGrafter"/>
</dbReference>
<dbReference type="InterPro" id="IPR050679">
    <property type="entry name" value="Bact_HTH_transcr_reg"/>
</dbReference>
<dbReference type="SMART" id="SM00866">
    <property type="entry name" value="UTRA"/>
    <property type="match status" value="1"/>
</dbReference>
<dbReference type="GO" id="GO:0003677">
    <property type="term" value="F:DNA binding"/>
    <property type="evidence" value="ECO:0007669"/>
    <property type="project" value="UniProtKB-KW"/>
</dbReference>
<protein>
    <submittedName>
        <fullName evidence="6">GntR family transcriptional regulator</fullName>
    </submittedName>
    <submittedName>
        <fullName evidence="5">Phosphonate metabolism transcriptional regulator PhnF</fullName>
    </submittedName>
</protein>
<dbReference type="Proteomes" id="UP001419084">
    <property type="component" value="Unassembled WGS sequence"/>
</dbReference>
<dbReference type="InterPro" id="IPR000524">
    <property type="entry name" value="Tscrpt_reg_HTH_GntR"/>
</dbReference>
<evidence type="ECO:0000313" key="8">
    <source>
        <dbReference type="Proteomes" id="UP001419084"/>
    </source>
</evidence>
<keyword evidence="2" id="KW-0238">DNA-binding</keyword>
<dbReference type="FunFam" id="1.10.10.10:FF:000079">
    <property type="entry name" value="GntR family transcriptional regulator"/>
    <property type="match status" value="1"/>
</dbReference>
<dbReference type="Gene3D" id="3.40.1410.10">
    <property type="entry name" value="Chorismate lyase-like"/>
    <property type="match status" value="1"/>
</dbReference>
<dbReference type="Pfam" id="PF00392">
    <property type="entry name" value="GntR"/>
    <property type="match status" value="1"/>
</dbReference>
<dbReference type="SUPFAM" id="SSF46785">
    <property type="entry name" value="Winged helix' DNA-binding domain"/>
    <property type="match status" value="1"/>
</dbReference>
<reference evidence="5 8" key="2">
    <citation type="journal article" date="2024" name="Int. J. Syst. Evol. Microbiol.">
        <title>Lacrimispora brassicae sp. nov. isolated from fermented cabbage, and proposal of Clostridium indicum Gundawar et al. 2019 and Clostridium methoxybenzovorans Mechichi et al. 1999 as heterotypic synonyms of Lacrimispora amygdalina (Parshina et al. 2003) Haas and Blanchard 2020 and Lacrimispora indolis (McClung and McCoy 1957) Haas and Blanchard 2020, respectively.</title>
        <authorList>
            <person name="Kobayashi H."/>
            <person name="Tanizawa Y."/>
            <person name="Sakamoto M."/>
            <person name="Ohkuma M."/>
            <person name="Tohno M."/>
        </authorList>
    </citation>
    <scope>NUCLEOTIDE SEQUENCE [LARGE SCALE GENOMIC DNA]</scope>
    <source>
        <strain evidence="5 8">DSM 12857</strain>
    </source>
</reference>
<dbReference type="InterPro" id="IPR036388">
    <property type="entry name" value="WH-like_DNA-bd_sf"/>
</dbReference>
<dbReference type="RefSeq" id="WP_117415876.1">
    <property type="nucleotide sequence ID" value="NZ_BRPJ01000061.1"/>
</dbReference>
<sequence length="236" mass="26884">MNQKPKYIQIRDCILKDIKNQTLQAGDQIPTETELCDRFQVSRMTVNKAISALTSEGYIRRIAGKGSFVTSSLVQKQFHHQPISFTEDMESIGLKPGARLLEYRIYRGSDIPPEIAQKLQASPEDLIHYFSRIRTGNGMIISISYNYVPCNTVPAIDIASLEHSFFKYLKKLGFADLHTVDFSLSATLPTPEQKKLLEIENEALLKVSHLTCSSQNDILEYIDTYYIGSMYTYRLD</sequence>
<dbReference type="InterPro" id="IPR011663">
    <property type="entry name" value="UTRA"/>
</dbReference>